<evidence type="ECO:0000259" key="2">
    <source>
        <dbReference type="SMART" id="SM01245"/>
    </source>
</evidence>
<keyword evidence="4" id="KW-1185">Reference proteome</keyword>
<dbReference type="PANTHER" id="PTHR38032">
    <property type="entry name" value="POLYMERASE-RELATED"/>
    <property type="match status" value="1"/>
</dbReference>
<dbReference type="AlphaFoldDB" id="E1R5U9"/>
<accession>E1R5U9</accession>
<dbReference type="KEGG" id="ssm:Spirs_1587"/>
<proteinExistence type="predicted"/>
<reference evidence="3 4" key="1">
    <citation type="journal article" date="2010" name="Stand. Genomic Sci.">
        <title>Complete genome sequence of Spirochaeta smaragdinae type strain (SEBR 4228).</title>
        <authorList>
            <person name="Mavromatis K."/>
            <person name="Yasawong M."/>
            <person name="Chertkov O."/>
            <person name="Lapidus A."/>
            <person name="Lucas S."/>
            <person name="Nolan M."/>
            <person name="Del Rio T.G."/>
            <person name="Tice H."/>
            <person name="Cheng J.F."/>
            <person name="Pitluck S."/>
            <person name="Liolios K."/>
            <person name="Ivanova N."/>
            <person name="Tapia R."/>
            <person name="Han C."/>
            <person name="Bruce D."/>
            <person name="Goodwin L."/>
            <person name="Pati A."/>
            <person name="Chen A."/>
            <person name="Palaniappan K."/>
            <person name="Land M."/>
            <person name="Hauser L."/>
            <person name="Chang Y.J."/>
            <person name="Jeffries C.D."/>
            <person name="Detter J.C."/>
            <person name="Rohde M."/>
            <person name="Brambilla E."/>
            <person name="Spring S."/>
            <person name="Goker M."/>
            <person name="Sikorski J."/>
            <person name="Woyke T."/>
            <person name="Bristow J."/>
            <person name="Eisen J.A."/>
            <person name="Markowitz V."/>
            <person name="Hugenholtz P."/>
            <person name="Klenk H.P."/>
            <person name="Kyrpides N.C."/>
        </authorList>
    </citation>
    <scope>NUCLEOTIDE SEQUENCE [LARGE SCALE GENOMIC DNA]</scope>
    <source>
        <strain evidence="4">DSM 11293 / JCM 15392 / SEBR 4228</strain>
    </source>
</reference>
<protein>
    <recommendedName>
        <fullName evidence="2">RNA-binding protein KhpB N-terminal domain-containing protein</fullName>
    </recommendedName>
</protein>
<feature type="coiled-coil region" evidence="1">
    <location>
        <begin position="515"/>
        <end position="592"/>
    </location>
</feature>
<name>E1R5U9_SEDSS</name>
<evidence type="ECO:0000313" key="3">
    <source>
        <dbReference type="EMBL" id="ADK80714.1"/>
    </source>
</evidence>
<dbReference type="STRING" id="573413.Spirs_1587"/>
<sequence>MVELKEIREYMKAQADEDRNRRWVQTEGEDLEDALRQAAIELGVPVKKLEYEIRDQGKRGLFGLGKGHCVVVAYPMVEQVEEADGADLLSMDLGLGDKQEVKDRDGGVVVQLRPEGAFLKVLPPVGSGVAISEKTAVDTLTGRAVHDFDRSMVKRVVKQADGEFIKVGEFIYNPAADAMLSVDITDFDMKAFIVAKPPSPGGADLNFDSIISALKNNGVVHGIDEDAVRDFENDPRYGEPILVASGTKPKNGDDARIIYNFEVDRSKIRLKEKNGKVDFKETNLVQNVVEGQALAKKIPAGEGQSGRTVSGKLLPAKDGKDVQIGIGKNARLSEDGLTAIASINGQVMLQNEKINVEPVYVVPGDVNLKTGGNVIFLGTVMVKGNVDDGFKVKAAGNIEVLGNVGKCELDAEGDVIVHQGILGKGGGKVVAGKGVWAKFIENANVEAGELVVASDGIINSSVEAVQRIICQGKRATIVGGRLRSAEEIAAKTLGSVSGSETILEVGFDPKSKEKLVRLNEKRNDIEKQLDDLGRNITTLETLKKQRKKELSEEKEKYLQDLLKQRRTLQQEKNTLSEEIEELQNYLSSLKVRGKISASDRIFPGVKIVIKDATLETKSEYKASTFINEGNLVKVTKYEEPEEDYSQKR</sequence>
<dbReference type="Gene3D" id="3.30.30.80">
    <property type="entry name" value="probable RNA-binding protein from clostridium symbiosum atcc 14940"/>
    <property type="match status" value="1"/>
</dbReference>
<dbReference type="EMBL" id="CP002116">
    <property type="protein sequence ID" value="ADK80714.1"/>
    <property type="molecule type" value="Genomic_DNA"/>
</dbReference>
<keyword evidence="1" id="KW-0175">Coiled coil</keyword>
<dbReference type="PANTHER" id="PTHR38032:SF1">
    <property type="entry name" value="RNA-BINDING PROTEIN KHPB N-TERMINAL DOMAIN-CONTAINING PROTEIN"/>
    <property type="match status" value="1"/>
</dbReference>
<dbReference type="RefSeq" id="WP_013254178.1">
    <property type="nucleotide sequence ID" value="NC_014364.1"/>
</dbReference>
<organism evidence="3 4">
    <name type="scientific">Sediminispirochaeta smaragdinae (strain DSM 11293 / JCM 15392 / SEBR 4228)</name>
    <name type="common">Spirochaeta smaragdinae</name>
    <dbReference type="NCBI Taxonomy" id="573413"/>
    <lineage>
        <taxon>Bacteria</taxon>
        <taxon>Pseudomonadati</taxon>
        <taxon>Spirochaetota</taxon>
        <taxon>Spirochaetia</taxon>
        <taxon>Spirochaetales</taxon>
        <taxon>Spirochaetaceae</taxon>
        <taxon>Sediminispirochaeta</taxon>
    </lineage>
</organism>
<dbReference type="Proteomes" id="UP000002318">
    <property type="component" value="Chromosome"/>
</dbReference>
<dbReference type="OrthoDB" id="9816426at2"/>
<feature type="domain" description="RNA-binding protein KhpB N-terminal" evidence="2">
    <location>
        <begin position="25"/>
        <end position="76"/>
    </location>
</feature>
<dbReference type="SMART" id="SM01245">
    <property type="entry name" value="Jag_N"/>
    <property type="match status" value="1"/>
</dbReference>
<dbReference type="InterPro" id="IPR038247">
    <property type="entry name" value="Jag_N_dom_sf"/>
</dbReference>
<evidence type="ECO:0000313" key="4">
    <source>
        <dbReference type="Proteomes" id="UP000002318"/>
    </source>
</evidence>
<dbReference type="eggNOG" id="COG1315">
    <property type="taxonomic scope" value="Bacteria"/>
</dbReference>
<dbReference type="Pfam" id="PF14804">
    <property type="entry name" value="Jag_N"/>
    <property type="match status" value="1"/>
</dbReference>
<dbReference type="Pfam" id="PF20250">
    <property type="entry name" value="FapA_N"/>
    <property type="match status" value="1"/>
</dbReference>
<gene>
    <name evidence="3" type="ordered locus">Spirs_1587</name>
</gene>
<dbReference type="InterPro" id="IPR046866">
    <property type="entry name" value="FapA_N"/>
</dbReference>
<dbReference type="InterPro" id="IPR046865">
    <property type="entry name" value="FapA_b_solenoid"/>
</dbReference>
<evidence type="ECO:0000256" key="1">
    <source>
        <dbReference type="SAM" id="Coils"/>
    </source>
</evidence>
<dbReference type="InterPro" id="IPR032782">
    <property type="entry name" value="KhpB_N"/>
</dbReference>
<dbReference type="Pfam" id="PF03961">
    <property type="entry name" value="FapA"/>
    <property type="match status" value="1"/>
</dbReference>
<dbReference type="HOGENOM" id="CLU_026157_1_0_12"/>
<dbReference type="InterPro" id="IPR005646">
    <property type="entry name" value="FapA"/>
</dbReference>